<dbReference type="PANTHER" id="PTHR47529:SF1">
    <property type="entry name" value="PERIPLASMIC CHAPERONE PPID"/>
    <property type="match status" value="1"/>
</dbReference>
<evidence type="ECO:0000256" key="4">
    <source>
        <dbReference type="ARBA" id="ARBA00023186"/>
    </source>
</evidence>
<feature type="compositionally biased region" description="Acidic residues" evidence="5">
    <location>
        <begin position="332"/>
        <end position="352"/>
    </location>
</feature>
<gene>
    <name evidence="6" type="ORF">KOR34_11940</name>
</gene>
<keyword evidence="4" id="KW-0143">Chaperone</keyword>
<comment type="subcellular location">
    <subcellularLocation>
        <location evidence="1">Cell membrane</location>
    </subcellularLocation>
</comment>
<evidence type="ECO:0000313" key="7">
    <source>
        <dbReference type="Proteomes" id="UP000316714"/>
    </source>
</evidence>
<proteinExistence type="predicted"/>
<keyword evidence="7" id="KW-1185">Reference proteome</keyword>
<keyword evidence="3" id="KW-0472">Membrane</keyword>
<dbReference type="RefSeq" id="WP_146563070.1">
    <property type="nucleotide sequence ID" value="NZ_SIHJ01000001.1"/>
</dbReference>
<dbReference type="EMBL" id="SIHJ01000001">
    <property type="protein sequence ID" value="TWT36290.1"/>
    <property type="molecule type" value="Genomic_DNA"/>
</dbReference>
<feature type="compositionally biased region" description="Acidic residues" evidence="5">
    <location>
        <begin position="448"/>
        <end position="459"/>
    </location>
</feature>
<feature type="compositionally biased region" description="Acidic residues" evidence="5">
    <location>
        <begin position="361"/>
        <end position="382"/>
    </location>
</feature>
<comment type="caution">
    <text evidence="6">The sequence shown here is derived from an EMBL/GenBank/DDBJ whole genome shotgun (WGS) entry which is preliminary data.</text>
</comment>
<name>A0A5C5VEE8_9BACT</name>
<dbReference type="PANTHER" id="PTHR47529">
    <property type="entry name" value="PEPTIDYL-PROLYL CIS-TRANS ISOMERASE D"/>
    <property type="match status" value="1"/>
</dbReference>
<feature type="compositionally biased region" description="Polar residues" evidence="5">
    <location>
        <begin position="385"/>
        <end position="395"/>
    </location>
</feature>
<sequence>MANSSFDYFRKNSKFAVILLGVLCIMAFVVADPLMQWMNAAQTGGSASRRGEVAVTWDGGKLTEGELSSLVSKRNILVAFLRQVEQMGAYEAMLAGAPANLPTRVQPLRLPTEYEQGVERDVLQKKILADAARKTGMVIGDETIVDYLMALGRDRVDINAMREMISNINLGRTRATPEFMFDLLREALLAQSYLSSYAYTQATVTPDQRWNDWLKVNDRVVVETAALDVDGFVSEVDSPSESELEEYFEKYRDVIAAPEIVDNRELPSPTPGFRKPAKAKLQYVRTSYEEALAAAMDEVTEEEIAEYYETNKTQFVKLGGDLLMSEDDLEVEPVDDTPDEPADPADSEDSGSDSETPASEADADSTDADSVEESAADAENDETTSPAPEQSSVVGQASPFRLASFQEEEDAADDAAAEETVEVEAEAEPATTEEADDANVLDEFMAGGDDEAPTDEQAADDSPTAPAAESEEPEVQYQPLEEVSEEIRDTLAQRKAVESQRQKVDDLLAVLKRDYNVYFTQRIDAEAAGETPPEPAEALVDFKKLAADNGLQFGETELLTFFQMQEMEDPQLMYYFQQVDQARPLAVQVFRRGGMELYEPDSAYDTDRNFYLVMKIEAVEESEPTLDDIRDEVVAAWKHEKAAELALAKAKELAKEATDAGRSLEDLFGNRSELTIAESDMFAWLEPVGASATGMYALRLDDPGSIEGAGPDFMKEVFSLGPNEVGAALDNGQDHAYLIRVSQREKSRSELRQAFLSEWQVWPGIFSMQRDHVRDATRAVVMDLLGGVEPDWKRTADVSPMDREAAEGA</sequence>
<keyword evidence="2" id="KW-1003">Cell membrane</keyword>
<evidence type="ECO:0000256" key="1">
    <source>
        <dbReference type="ARBA" id="ARBA00004236"/>
    </source>
</evidence>
<dbReference type="AlphaFoldDB" id="A0A5C5VEE8"/>
<protein>
    <submittedName>
        <fullName evidence="6">Periplasmic folding chaperone</fullName>
    </submittedName>
</protein>
<evidence type="ECO:0000256" key="3">
    <source>
        <dbReference type="ARBA" id="ARBA00023136"/>
    </source>
</evidence>
<organism evidence="6 7">
    <name type="scientific">Posidoniimonas corsicana</name>
    <dbReference type="NCBI Taxonomy" id="1938618"/>
    <lineage>
        <taxon>Bacteria</taxon>
        <taxon>Pseudomonadati</taxon>
        <taxon>Planctomycetota</taxon>
        <taxon>Planctomycetia</taxon>
        <taxon>Pirellulales</taxon>
        <taxon>Lacipirellulaceae</taxon>
        <taxon>Posidoniimonas</taxon>
    </lineage>
</organism>
<dbReference type="InterPro" id="IPR027304">
    <property type="entry name" value="Trigger_fact/SurA_dom_sf"/>
</dbReference>
<dbReference type="OrthoDB" id="225509at2"/>
<feature type="compositionally biased region" description="Acidic residues" evidence="5">
    <location>
        <begin position="406"/>
        <end position="440"/>
    </location>
</feature>
<evidence type="ECO:0000313" key="6">
    <source>
        <dbReference type="EMBL" id="TWT36290.1"/>
    </source>
</evidence>
<dbReference type="GO" id="GO:0005886">
    <property type="term" value="C:plasma membrane"/>
    <property type="evidence" value="ECO:0007669"/>
    <property type="project" value="UniProtKB-SubCell"/>
</dbReference>
<dbReference type="InterPro" id="IPR052029">
    <property type="entry name" value="PpiD_chaperone"/>
</dbReference>
<feature type="region of interest" description="Disordered" evidence="5">
    <location>
        <begin position="332"/>
        <end position="479"/>
    </location>
</feature>
<evidence type="ECO:0000256" key="5">
    <source>
        <dbReference type="SAM" id="MobiDB-lite"/>
    </source>
</evidence>
<dbReference type="SUPFAM" id="SSF109998">
    <property type="entry name" value="Triger factor/SurA peptide-binding domain-like"/>
    <property type="match status" value="1"/>
</dbReference>
<accession>A0A5C5VEE8</accession>
<reference evidence="6 7" key="1">
    <citation type="submission" date="2019-02" db="EMBL/GenBank/DDBJ databases">
        <title>Deep-cultivation of Planctomycetes and their phenomic and genomic characterization uncovers novel biology.</title>
        <authorList>
            <person name="Wiegand S."/>
            <person name="Jogler M."/>
            <person name="Boedeker C."/>
            <person name="Pinto D."/>
            <person name="Vollmers J."/>
            <person name="Rivas-Marin E."/>
            <person name="Kohn T."/>
            <person name="Peeters S.H."/>
            <person name="Heuer A."/>
            <person name="Rast P."/>
            <person name="Oberbeckmann S."/>
            <person name="Bunk B."/>
            <person name="Jeske O."/>
            <person name="Meyerdierks A."/>
            <person name="Storesund J.E."/>
            <person name="Kallscheuer N."/>
            <person name="Luecker S."/>
            <person name="Lage O.M."/>
            <person name="Pohl T."/>
            <person name="Merkel B.J."/>
            <person name="Hornburger P."/>
            <person name="Mueller R.-W."/>
            <person name="Bruemmer F."/>
            <person name="Labrenz M."/>
            <person name="Spormann A.M."/>
            <person name="Op Den Camp H."/>
            <person name="Overmann J."/>
            <person name="Amann R."/>
            <person name="Jetten M.S.M."/>
            <person name="Mascher T."/>
            <person name="Medema M.H."/>
            <person name="Devos D.P."/>
            <person name="Kaster A.-K."/>
            <person name="Ovreas L."/>
            <person name="Rohde M."/>
            <person name="Galperin M.Y."/>
            <person name="Jogler C."/>
        </authorList>
    </citation>
    <scope>NUCLEOTIDE SEQUENCE [LARGE SCALE GENOMIC DNA]</scope>
    <source>
        <strain evidence="6 7">KOR34</strain>
    </source>
</reference>
<evidence type="ECO:0000256" key="2">
    <source>
        <dbReference type="ARBA" id="ARBA00022475"/>
    </source>
</evidence>
<dbReference type="Proteomes" id="UP000316714">
    <property type="component" value="Unassembled WGS sequence"/>
</dbReference>